<dbReference type="PROSITE" id="PS00108">
    <property type="entry name" value="PROTEIN_KINASE_ST"/>
    <property type="match status" value="1"/>
</dbReference>
<feature type="domain" description="PDZ" evidence="3">
    <location>
        <begin position="42"/>
        <end position="123"/>
    </location>
</feature>
<sequence length="480" mass="53438">MLLSVFGSAVPRTGRQQQRSQRPKPQRVYPVTRVYSEYARFSIELQKPLGLILGTTADLGAVVEDIVPGGNADKLGNVQVGDMISKVTTIDGIVDCENMDFDVIISLLAEASSTVELELKRGSSSEQDEENNIAAYWERKRLEKEKGKRVLRRTLGVEPDDIRIVKTLSQGNFGSVFTARWKDSPVILKTSKANVLWADDLLDVELEMNEIVHRRAKGSCARFLGCCEIDPRSEGEIYNGRLSAGLWLMWRNDGLQTLGEIFKYENEHLMRTLRENIGIDESALAIVTIKAFIRHISSCLSSLHAVGVVHRDVKPENILLGTEGIVLIDLGASASCLSEIVNYYRGPGPADPLYCAPDENYLLPLSAPEPNLQNAAELWDKFKPDRFDAFSLGIIFLQLCVVQLRDKVILERFIQELSICSLDLKVWKASLNKFSSQETALLDSDNGAGWDFASTLVCARELRVSLSQVQSHSFIMTNGT</sequence>
<protein>
    <recommendedName>
        <fullName evidence="5">Protein kinase domain-containing protein</fullName>
    </recommendedName>
</protein>
<dbReference type="SUPFAM" id="SSF56112">
    <property type="entry name" value="Protein kinase-like (PK-like)"/>
    <property type="match status" value="1"/>
</dbReference>
<dbReference type="Gene3D" id="1.10.510.10">
    <property type="entry name" value="Transferase(Phosphotransferase) domain 1"/>
    <property type="match status" value="1"/>
</dbReference>
<evidence type="ECO:0000313" key="4">
    <source>
        <dbReference type="EMBL" id="CAD8815563.1"/>
    </source>
</evidence>
<dbReference type="InterPro" id="IPR001478">
    <property type="entry name" value="PDZ"/>
</dbReference>
<evidence type="ECO:0000256" key="1">
    <source>
        <dbReference type="SAM" id="MobiDB-lite"/>
    </source>
</evidence>
<gene>
    <name evidence="4" type="ORF">OMED0930_LOCUS6683</name>
</gene>
<dbReference type="EMBL" id="HBFO01009417">
    <property type="protein sequence ID" value="CAD8815563.1"/>
    <property type="molecule type" value="Transcribed_RNA"/>
</dbReference>
<dbReference type="InterPro" id="IPR000719">
    <property type="entry name" value="Prot_kinase_dom"/>
</dbReference>
<dbReference type="InterPro" id="IPR036034">
    <property type="entry name" value="PDZ_sf"/>
</dbReference>
<evidence type="ECO:0000259" key="3">
    <source>
        <dbReference type="PROSITE" id="PS50106"/>
    </source>
</evidence>
<dbReference type="SUPFAM" id="SSF50156">
    <property type="entry name" value="PDZ domain-like"/>
    <property type="match status" value="1"/>
</dbReference>
<feature type="domain" description="Protein kinase" evidence="2">
    <location>
        <begin position="162"/>
        <end position="475"/>
    </location>
</feature>
<dbReference type="GO" id="GO:0005524">
    <property type="term" value="F:ATP binding"/>
    <property type="evidence" value="ECO:0007669"/>
    <property type="project" value="InterPro"/>
</dbReference>
<dbReference type="PROSITE" id="PS50106">
    <property type="entry name" value="PDZ"/>
    <property type="match status" value="1"/>
</dbReference>
<dbReference type="AlphaFoldDB" id="A0A6T5SRE9"/>
<dbReference type="Gene3D" id="2.30.42.10">
    <property type="match status" value="1"/>
</dbReference>
<dbReference type="PROSITE" id="PS50011">
    <property type="entry name" value="PROTEIN_KINASE_DOM"/>
    <property type="match status" value="1"/>
</dbReference>
<name>A0A6T5SRE9_9CHLO</name>
<dbReference type="SMART" id="SM00228">
    <property type="entry name" value="PDZ"/>
    <property type="match status" value="1"/>
</dbReference>
<reference evidence="4" key="1">
    <citation type="submission" date="2021-01" db="EMBL/GenBank/DDBJ databases">
        <authorList>
            <person name="Corre E."/>
            <person name="Pelletier E."/>
            <person name="Niang G."/>
            <person name="Scheremetjew M."/>
            <person name="Finn R."/>
            <person name="Kale V."/>
            <person name="Holt S."/>
            <person name="Cochrane G."/>
            <person name="Meng A."/>
            <person name="Brown T."/>
            <person name="Cohen L."/>
        </authorList>
    </citation>
    <scope>NUCLEOTIDE SEQUENCE</scope>
    <source>
        <strain evidence="4">Clade-D-RCC1621</strain>
    </source>
</reference>
<feature type="region of interest" description="Disordered" evidence="1">
    <location>
        <begin position="1"/>
        <end position="26"/>
    </location>
</feature>
<dbReference type="SMART" id="SM00220">
    <property type="entry name" value="S_TKc"/>
    <property type="match status" value="1"/>
</dbReference>
<dbReference type="Gene3D" id="3.30.200.20">
    <property type="entry name" value="Phosphorylase Kinase, domain 1"/>
    <property type="match status" value="1"/>
</dbReference>
<dbReference type="InterPro" id="IPR008271">
    <property type="entry name" value="Ser/Thr_kinase_AS"/>
</dbReference>
<evidence type="ECO:0008006" key="5">
    <source>
        <dbReference type="Google" id="ProtNLM"/>
    </source>
</evidence>
<proteinExistence type="predicted"/>
<dbReference type="PANTHER" id="PTHR46699">
    <property type="entry name" value="SERINE/THREONINE-PROTEIN KINASE STN8, CHLOROPLASTIC-RELATED"/>
    <property type="match status" value="1"/>
</dbReference>
<dbReference type="Pfam" id="PF00069">
    <property type="entry name" value="Pkinase"/>
    <property type="match status" value="1"/>
</dbReference>
<evidence type="ECO:0000259" key="2">
    <source>
        <dbReference type="PROSITE" id="PS50011"/>
    </source>
</evidence>
<dbReference type="GO" id="GO:0004672">
    <property type="term" value="F:protein kinase activity"/>
    <property type="evidence" value="ECO:0007669"/>
    <property type="project" value="InterPro"/>
</dbReference>
<organism evidence="4">
    <name type="scientific">Ostreococcus mediterraneus</name>
    <dbReference type="NCBI Taxonomy" id="1486918"/>
    <lineage>
        <taxon>Eukaryota</taxon>
        <taxon>Viridiplantae</taxon>
        <taxon>Chlorophyta</taxon>
        <taxon>Mamiellophyceae</taxon>
        <taxon>Mamiellales</taxon>
        <taxon>Bathycoccaceae</taxon>
        <taxon>Ostreococcus</taxon>
    </lineage>
</organism>
<accession>A0A6T5SRE9</accession>
<dbReference type="InterPro" id="IPR011009">
    <property type="entry name" value="Kinase-like_dom_sf"/>
</dbReference>